<feature type="region of interest" description="Disordered" evidence="1">
    <location>
        <begin position="725"/>
        <end position="759"/>
    </location>
</feature>
<gene>
    <name evidence="3" type="ORF">PCASD_07580</name>
</gene>
<feature type="compositionally biased region" description="Polar residues" evidence="1">
    <location>
        <begin position="308"/>
        <end position="326"/>
    </location>
</feature>
<name>A0A2N5TGP3_9BASI</name>
<feature type="region of interest" description="Disordered" evidence="1">
    <location>
        <begin position="638"/>
        <end position="698"/>
    </location>
</feature>
<feature type="region of interest" description="Disordered" evidence="1">
    <location>
        <begin position="1"/>
        <end position="24"/>
    </location>
</feature>
<feature type="compositionally biased region" description="Polar residues" evidence="1">
    <location>
        <begin position="123"/>
        <end position="134"/>
    </location>
</feature>
<feature type="compositionally biased region" description="Low complexity" evidence="1">
    <location>
        <begin position="725"/>
        <end position="738"/>
    </location>
</feature>
<feature type="compositionally biased region" description="Polar residues" evidence="1">
    <location>
        <begin position="1816"/>
        <end position="1835"/>
    </location>
</feature>
<feature type="region of interest" description="Disordered" evidence="1">
    <location>
        <begin position="1816"/>
        <end position="1882"/>
    </location>
</feature>
<feature type="compositionally biased region" description="Low complexity" evidence="1">
    <location>
        <begin position="1741"/>
        <end position="1760"/>
    </location>
</feature>
<feature type="compositionally biased region" description="Polar residues" evidence="1">
    <location>
        <begin position="1770"/>
        <end position="1785"/>
    </location>
</feature>
<dbReference type="SUPFAM" id="SSF50729">
    <property type="entry name" value="PH domain-like"/>
    <property type="match status" value="1"/>
</dbReference>
<evidence type="ECO:0000313" key="4">
    <source>
        <dbReference type="Proteomes" id="UP000235392"/>
    </source>
</evidence>
<feature type="compositionally biased region" description="Low complexity" evidence="1">
    <location>
        <begin position="1942"/>
        <end position="1956"/>
    </location>
</feature>
<feature type="compositionally biased region" description="Polar residues" evidence="1">
    <location>
        <begin position="1515"/>
        <end position="1534"/>
    </location>
</feature>
<dbReference type="Pfam" id="PF15410">
    <property type="entry name" value="PH_9"/>
    <property type="match status" value="1"/>
</dbReference>
<dbReference type="PANTHER" id="PTHR10663:SF405">
    <property type="entry name" value="ARF GUANINE NUCLEOTIDE EXCHANGE FACTOR SYT1"/>
    <property type="match status" value="1"/>
</dbReference>
<feature type="compositionally biased region" description="Low complexity" evidence="1">
    <location>
        <begin position="214"/>
        <end position="228"/>
    </location>
</feature>
<feature type="compositionally biased region" description="Polar residues" evidence="1">
    <location>
        <begin position="465"/>
        <end position="482"/>
    </location>
</feature>
<feature type="region of interest" description="Disordered" evidence="1">
    <location>
        <begin position="1905"/>
        <end position="1924"/>
    </location>
</feature>
<evidence type="ECO:0000256" key="1">
    <source>
        <dbReference type="SAM" id="MobiDB-lite"/>
    </source>
</evidence>
<feature type="region of interest" description="Disordered" evidence="1">
    <location>
        <begin position="1677"/>
        <end position="1709"/>
    </location>
</feature>
<dbReference type="FunFam" id="1.10.1000.11:FF:000002">
    <property type="entry name" value="Cytohesin 1"/>
    <property type="match status" value="1"/>
</dbReference>
<reference evidence="3 4" key="1">
    <citation type="submission" date="2017-11" db="EMBL/GenBank/DDBJ databases">
        <title>De novo assembly and phasing of dikaryotic genomes from two isolates of Puccinia coronata f. sp. avenae, the causal agent of oat crown rust.</title>
        <authorList>
            <person name="Miller M.E."/>
            <person name="Zhang Y."/>
            <person name="Omidvar V."/>
            <person name="Sperschneider J."/>
            <person name="Schwessinger B."/>
            <person name="Raley C."/>
            <person name="Palmer J.M."/>
            <person name="Garnica D."/>
            <person name="Upadhyaya N."/>
            <person name="Rathjen J."/>
            <person name="Taylor J.M."/>
            <person name="Park R.F."/>
            <person name="Dodds P.N."/>
            <person name="Hirsch C.D."/>
            <person name="Kianian S.F."/>
            <person name="Figueroa M."/>
        </authorList>
    </citation>
    <scope>NUCLEOTIDE SEQUENCE [LARGE SCALE GENOMIC DNA]</scope>
    <source>
        <strain evidence="3">12SD80</strain>
    </source>
</reference>
<feature type="region of interest" description="Disordered" evidence="1">
    <location>
        <begin position="1933"/>
        <end position="2056"/>
    </location>
</feature>
<organism evidence="3 4">
    <name type="scientific">Puccinia coronata f. sp. avenae</name>
    <dbReference type="NCBI Taxonomy" id="200324"/>
    <lineage>
        <taxon>Eukaryota</taxon>
        <taxon>Fungi</taxon>
        <taxon>Dikarya</taxon>
        <taxon>Basidiomycota</taxon>
        <taxon>Pucciniomycotina</taxon>
        <taxon>Pucciniomycetes</taxon>
        <taxon>Pucciniales</taxon>
        <taxon>Pucciniaceae</taxon>
        <taxon>Puccinia</taxon>
    </lineage>
</organism>
<feature type="compositionally biased region" description="Low complexity" evidence="1">
    <location>
        <begin position="1998"/>
        <end position="2025"/>
    </location>
</feature>
<dbReference type="PANTHER" id="PTHR10663">
    <property type="entry name" value="GUANYL-NUCLEOTIDE EXCHANGE FACTOR"/>
    <property type="match status" value="1"/>
</dbReference>
<comment type="caution">
    <text evidence="3">The sequence shown here is derived from an EMBL/GenBank/DDBJ whole genome shotgun (WGS) entry which is preliminary data.</text>
</comment>
<accession>A0A2N5TGP3</accession>
<dbReference type="InterPro" id="IPR011993">
    <property type="entry name" value="PH-like_dom_sf"/>
</dbReference>
<dbReference type="SUPFAM" id="SSF48425">
    <property type="entry name" value="Sec7 domain"/>
    <property type="match status" value="1"/>
</dbReference>
<dbReference type="PROSITE" id="PS50190">
    <property type="entry name" value="SEC7"/>
    <property type="match status" value="1"/>
</dbReference>
<feature type="compositionally biased region" description="Pro residues" evidence="1">
    <location>
        <begin position="160"/>
        <end position="174"/>
    </location>
</feature>
<dbReference type="InterPro" id="IPR000904">
    <property type="entry name" value="Sec7_dom"/>
</dbReference>
<feature type="region of interest" description="Disordered" evidence="1">
    <location>
        <begin position="604"/>
        <end position="626"/>
    </location>
</feature>
<feature type="compositionally biased region" description="Basic residues" evidence="1">
    <location>
        <begin position="868"/>
        <end position="877"/>
    </location>
</feature>
<feature type="region of interest" description="Disordered" evidence="1">
    <location>
        <begin position="352"/>
        <end position="410"/>
    </location>
</feature>
<feature type="domain" description="SEC7" evidence="2">
    <location>
        <begin position="867"/>
        <end position="1072"/>
    </location>
</feature>
<feature type="compositionally biased region" description="Low complexity" evidence="1">
    <location>
        <begin position="385"/>
        <end position="399"/>
    </location>
</feature>
<feature type="region of interest" description="Disordered" evidence="1">
    <location>
        <begin position="1741"/>
        <end position="1802"/>
    </location>
</feature>
<feature type="region of interest" description="Disordered" evidence="1">
    <location>
        <begin position="464"/>
        <end position="589"/>
    </location>
</feature>
<feature type="compositionally biased region" description="Polar residues" evidence="1">
    <location>
        <begin position="1957"/>
        <end position="1966"/>
    </location>
</feature>
<feature type="compositionally biased region" description="Basic residues" evidence="1">
    <location>
        <begin position="555"/>
        <end position="564"/>
    </location>
</feature>
<dbReference type="InterPro" id="IPR035999">
    <property type="entry name" value="Sec7_dom_sf"/>
</dbReference>
<protein>
    <recommendedName>
        <fullName evidence="2">SEC7 domain-containing protein</fullName>
    </recommendedName>
</protein>
<dbReference type="Gene3D" id="1.10.1000.11">
    <property type="entry name" value="Arf Nucleotide-binding Site Opener,domain 2"/>
    <property type="match status" value="1"/>
</dbReference>
<dbReference type="InterPro" id="IPR023394">
    <property type="entry name" value="Sec7_C_sf"/>
</dbReference>
<dbReference type="SMART" id="SM00222">
    <property type="entry name" value="Sec7"/>
    <property type="match status" value="1"/>
</dbReference>
<feature type="region of interest" description="Disordered" evidence="1">
    <location>
        <begin position="73"/>
        <end position="139"/>
    </location>
</feature>
<feature type="compositionally biased region" description="Basic residues" evidence="1">
    <location>
        <begin position="229"/>
        <end position="238"/>
    </location>
</feature>
<feature type="region of interest" description="Disordered" evidence="1">
    <location>
        <begin position="154"/>
        <end position="180"/>
    </location>
</feature>
<dbReference type="Proteomes" id="UP000235392">
    <property type="component" value="Unassembled WGS sequence"/>
</dbReference>
<feature type="compositionally biased region" description="Polar residues" evidence="1">
    <location>
        <begin position="647"/>
        <end position="662"/>
    </location>
</feature>
<feature type="region of interest" description="Disordered" evidence="1">
    <location>
        <begin position="214"/>
        <end position="326"/>
    </location>
</feature>
<feature type="compositionally biased region" description="Basic residues" evidence="1">
    <location>
        <begin position="510"/>
        <end position="526"/>
    </location>
</feature>
<feature type="compositionally biased region" description="Low complexity" evidence="1">
    <location>
        <begin position="745"/>
        <end position="757"/>
    </location>
</feature>
<evidence type="ECO:0000313" key="3">
    <source>
        <dbReference type="EMBL" id="PLW24686.1"/>
    </source>
</evidence>
<feature type="compositionally biased region" description="Low complexity" evidence="1">
    <location>
        <begin position="1845"/>
        <end position="1857"/>
    </location>
</feature>
<dbReference type="InterPro" id="IPR041681">
    <property type="entry name" value="PH_9"/>
</dbReference>
<feature type="compositionally biased region" description="Low complexity" evidence="1">
    <location>
        <begin position="288"/>
        <end position="303"/>
    </location>
</feature>
<feature type="region of interest" description="Disordered" evidence="1">
    <location>
        <begin position="1452"/>
        <end position="1534"/>
    </location>
</feature>
<proteinExistence type="predicted"/>
<sequence length="2236" mass="239953">MVQAHESEGFQSGSTPRIDELDEDSLGCSSISSYHLCQDVPSIDHHHHHSVGLKLQRSASRIRRRVSRSLNDLLTPHESITNNQYNSPTTQQSLNQPHPLRVSPTSASPHDHHQQQQQQQQQLTPKTPTRSQIQHPPVTPILRFVRMIGNTLRTHSAAASPPPPPPSPSPPPHPQQHHPPLEQLPVEEEEQQHRLNLREIQEHSLKSILAASAQITPPSSASPPSSAHAMHHTKHSTPRQHTDPTQHSPLLSYFSIRPRSTPKPTALSINPAIAPKPPTDSVEEPAASSYRLPSPSSPVSSFSLHFRPTSSSTYPSNTHPRSSYDTTFADHEAPAELPQHPPSVSFKPAELDLKSSTTTASPCSNQDSTLKLHRSQSSGDIRLIASGSGSTPATATSSHHPVESPPQINRSSRHSITSLAALFPPHSSVAHLQQQHPASSCLPLKRIHSTPQTHHFSHTLHRLRAQSTSAHPQHTTPITHPQSPGEHDPAAAAPADAAQPSAEYTEVVHSLHHHHHPHHHHHHHHQPSAEYDHHHTTSPISLHPPAQPSAAASVSRKRSLHHASSRQLLPQLDSPPQDQFSPGPTPEHVQQAFGADATAAARKKHSRRFSHSVLVEGGGGPLRKLRNRTSTPVFVLGGDEEPKAAALSSSSRPESIKSQQQPPSTPNLFKRIKAGMTPKSSVGAASPFDRPHTAVGVGAAPSRSTLASSLRSESFGSLVVVADPPAAAASRDPRAPVSSKRRDTTGTAATTTSSRSSNDMQEVVRGFNLSTHRALYPLYRSQSDSVSPQWSSMEELRGLSTVTGSASGVTTSAGEKKSPGGKVLLRSFNTLHGTPSVSREYARAPLADSQRLSKNHISPAPAPLLHQLPHKKIRRPKTTAGARTQPLIELARKNDVARPALDYSAAPAPAAATAVKFRPLDKASSEETEEAYLTRLSTRIEKSKIPSILASSNHPFHLSALNKYMSGFEFSHDPIDLSLRKLLMVVDLPSETQQIDRVIESFSKRYTECNLKLFNSHDQVYILAFSIIMLHTDAFNKSNKAKMSRADYVKNTRMDGIPNELLEYIYDNVTYTPFVYVDPDRDISGQKITAAHQQTNDSNNGTSFFGLGSNSTSNTPALPSASSILAGAKESKSKLNPYYLIAKGSTHELRPDLGSVIPSRNPFSFTGSVSWFDFKRLRDSFNPGKAVMIQVVNLTPSKSHSIFRQIESEDSLDPASSSSLLDHPLSASLSPLRRTPAADDPSSNFPPIPAFLNLRAIKVGLVHLKLDPFVPFTTPLSNAPPNPINELSMSKNVIPKKWKMFCVLLTARQLILIKDVGLAAELQESIKLAGSRNQANPEDQLVVRITGLKPDLVLSLDGGVALMDSAYHRRPCTFRLILAKDVSLLMGVDDNDDMNSWITHINYAAAYKTHRLAFSSGHTYETSPRQSMSAGSTTTHGHKVYLRAGTGGRNEMSAESLLSSSSHRKPQLAPPESRPPDRPSVDRPPSASGRASLSNHSSLAARPFDIGPSMIGESPGSSSVHSQRNSNVSSSNLPTTHWDLIKTQIMTLESQIVAAKSELNEDLRLARNLAVLTPFQISTRSRLEQAIMPVATRVRNSRCQLSRLVCYREILTRDLALGIAATNGSVKTTTSCAAVAKNHEMLVEQQQGDTGAISAVQLAESQRSGRRGSHPEEILIQHASPSRRPSEDGGGVSSSSYARRGGSWQPVKRRLSARRASDIFSGSSSACKTGLVLLQNTFSSSTANLDSSSSHQLHSPLSPLEHYRPPPDSPSSLQQTGHSSESSLAKLNGEHNNNNSSTNLRQQQRAELHPLVTNLSSQDAKPNTALSPSNTSATLPSRGLKKAVTSRPSIRSTISSTAGSQNGHGSGTTNKEQADAIQGRPQVGEEVLERMVSLRKVGRHAFDEWRPPAGSLGEHQQQHQQQLLPQLEDRSRLSASEDLHQSFSGSSWRVSRGRSGTMTSAMSGVESQHHRLSPADPGRSDSQGTSGSARGKGTTFASSRRTSVSPSSCSVPHRTSVAATPTAVLSPPPPPPLPVSSQPVVAPASSSSRPAVLPPVSSADRAAIRARMLLKAKFVAASRTPASSAAVSPPHASASGTVAGAASTSAAAIAIATATATAATPAAAATPGTGIQVADENLVPFSSTHRHSVRGSAPTMIPTSSSSSSLLRYHHELKLAPPVSASPATASPASLASSSSAAANGIRAVNATASAPGPPTFSPAALFASSKRFTQAWGLP</sequence>
<dbReference type="Gene3D" id="2.30.29.30">
    <property type="entry name" value="Pleckstrin-homology domain (PH domain)/Phosphotyrosine-binding domain (PTB)"/>
    <property type="match status" value="1"/>
</dbReference>
<feature type="compositionally biased region" description="Polar residues" evidence="1">
    <location>
        <begin position="354"/>
        <end position="379"/>
    </location>
</feature>
<dbReference type="CDD" id="cd00171">
    <property type="entry name" value="Sec7"/>
    <property type="match status" value="1"/>
</dbReference>
<dbReference type="GO" id="GO:0032012">
    <property type="term" value="P:regulation of ARF protein signal transduction"/>
    <property type="evidence" value="ECO:0007669"/>
    <property type="project" value="InterPro"/>
</dbReference>
<evidence type="ECO:0000259" key="2">
    <source>
        <dbReference type="PROSITE" id="PS50190"/>
    </source>
</evidence>
<feature type="region of interest" description="Disordered" evidence="1">
    <location>
        <begin position="854"/>
        <end position="880"/>
    </location>
</feature>
<dbReference type="GO" id="GO:0005085">
    <property type="term" value="F:guanyl-nucleotide exchange factor activity"/>
    <property type="evidence" value="ECO:0007669"/>
    <property type="project" value="InterPro"/>
</dbReference>
<dbReference type="EMBL" id="PGCI01000605">
    <property type="protein sequence ID" value="PLW24686.1"/>
    <property type="molecule type" value="Genomic_DNA"/>
</dbReference>
<feature type="compositionally biased region" description="Polar residues" evidence="1">
    <location>
        <begin position="78"/>
        <end position="96"/>
    </location>
</feature>
<feature type="compositionally biased region" description="Low complexity" evidence="1">
    <location>
        <begin position="2035"/>
        <end position="2056"/>
    </location>
</feature>
<feature type="compositionally biased region" description="Polar residues" evidence="1">
    <location>
        <begin position="1489"/>
        <end position="1498"/>
    </location>
</feature>
<dbReference type="Pfam" id="PF01369">
    <property type="entry name" value="Sec7"/>
    <property type="match status" value="1"/>
</dbReference>
<feature type="compositionally biased region" description="Polar residues" evidence="1">
    <location>
        <begin position="1858"/>
        <end position="1871"/>
    </location>
</feature>
<feature type="region of interest" description="Disordered" evidence="1">
    <location>
        <begin position="2143"/>
        <end position="2162"/>
    </location>
</feature>